<dbReference type="AlphaFoldDB" id="X1NDL9"/>
<protein>
    <submittedName>
        <fullName evidence="1">Uncharacterized protein</fullName>
    </submittedName>
</protein>
<dbReference type="EMBL" id="BARV01014932">
    <property type="protein sequence ID" value="GAI24895.1"/>
    <property type="molecule type" value="Genomic_DNA"/>
</dbReference>
<gene>
    <name evidence="1" type="ORF">S06H3_25894</name>
</gene>
<reference evidence="1" key="1">
    <citation type="journal article" date="2014" name="Front. Microbiol.">
        <title>High frequency of phylogenetically diverse reductive dehalogenase-homologous genes in deep subseafloor sedimentary metagenomes.</title>
        <authorList>
            <person name="Kawai M."/>
            <person name="Futagami T."/>
            <person name="Toyoda A."/>
            <person name="Takaki Y."/>
            <person name="Nishi S."/>
            <person name="Hori S."/>
            <person name="Arai W."/>
            <person name="Tsubouchi T."/>
            <person name="Morono Y."/>
            <person name="Uchiyama I."/>
            <person name="Ito T."/>
            <person name="Fujiyama A."/>
            <person name="Inagaki F."/>
            <person name="Takami H."/>
        </authorList>
    </citation>
    <scope>NUCLEOTIDE SEQUENCE</scope>
    <source>
        <strain evidence="1">Expedition CK06-06</strain>
    </source>
</reference>
<sequence length="299" mass="32520">RPEFALYISDLTNTHIEEAGLQSQNYDSKICCVIELPMQCDLTSAEWQYEEVMAGTDTGTIVNGTGCSGVEISFEVFRGSTSCDDIEGCENPPNVIFAAGSNSVAGTWTAGPYHDNEYYFVIEVVNNPDETVTSSEPNLLVLAGCPYDPEPVVCRDYTTESHCNSNICEIDVQDSVPDDVDCSDPSVTCECVWKDNKCKASWDTYITYHTECVDNMCVRVSGPGVSECLPVGGVCDLPSESHSICVNQMCMLKEGSGENQCSSNADCGEPSMVVGKCVYTQFTNDTCDDDGFLTFSWTA</sequence>
<proteinExistence type="predicted"/>
<evidence type="ECO:0000313" key="1">
    <source>
        <dbReference type="EMBL" id="GAI24895.1"/>
    </source>
</evidence>
<name>X1NDL9_9ZZZZ</name>
<feature type="non-terminal residue" evidence="1">
    <location>
        <position position="299"/>
    </location>
</feature>
<organism evidence="1">
    <name type="scientific">marine sediment metagenome</name>
    <dbReference type="NCBI Taxonomy" id="412755"/>
    <lineage>
        <taxon>unclassified sequences</taxon>
        <taxon>metagenomes</taxon>
        <taxon>ecological metagenomes</taxon>
    </lineage>
</organism>
<comment type="caution">
    <text evidence="1">The sequence shown here is derived from an EMBL/GenBank/DDBJ whole genome shotgun (WGS) entry which is preliminary data.</text>
</comment>
<feature type="non-terminal residue" evidence="1">
    <location>
        <position position="1"/>
    </location>
</feature>
<accession>X1NDL9</accession>